<evidence type="ECO:0000313" key="3">
    <source>
        <dbReference type="Proteomes" id="UP000016924"/>
    </source>
</evidence>
<gene>
    <name evidence="2" type="ORF">W97_07138</name>
</gene>
<evidence type="ECO:0000313" key="2">
    <source>
        <dbReference type="EMBL" id="EON67992.1"/>
    </source>
</evidence>
<dbReference type="AlphaFoldDB" id="R7Z1G3"/>
<dbReference type="RefSeq" id="XP_007783309.1">
    <property type="nucleotide sequence ID" value="XM_007785119.1"/>
</dbReference>
<feature type="region of interest" description="Disordered" evidence="1">
    <location>
        <begin position="1"/>
        <end position="28"/>
    </location>
</feature>
<accession>R7Z1G3</accession>
<sequence>MTDATQPPTYTAFHPSHPPRPTASTAQDRPSSPFFFFSFFVVGAPRETAPVTGFFFAAELGLEALKAPSFAVAAVFVLGEERAKGRGRGD</sequence>
<name>R7Z1G3_CONA1</name>
<protein>
    <submittedName>
        <fullName evidence="2">Uncharacterized protein</fullName>
    </submittedName>
</protein>
<dbReference type="HOGENOM" id="CLU_2440756_0_0_1"/>
<proteinExistence type="predicted"/>
<dbReference type="EMBL" id="JH767592">
    <property type="protein sequence ID" value="EON67992.1"/>
    <property type="molecule type" value="Genomic_DNA"/>
</dbReference>
<organism evidence="2 3">
    <name type="scientific">Coniosporium apollinis (strain CBS 100218)</name>
    <name type="common">Rock-inhabiting black yeast</name>
    <dbReference type="NCBI Taxonomy" id="1168221"/>
    <lineage>
        <taxon>Eukaryota</taxon>
        <taxon>Fungi</taxon>
        <taxon>Dikarya</taxon>
        <taxon>Ascomycota</taxon>
        <taxon>Pezizomycotina</taxon>
        <taxon>Dothideomycetes</taxon>
        <taxon>Dothideomycetes incertae sedis</taxon>
        <taxon>Coniosporium</taxon>
    </lineage>
</organism>
<reference evidence="3" key="1">
    <citation type="submission" date="2012-06" db="EMBL/GenBank/DDBJ databases">
        <title>The genome sequence of Coniosporium apollinis CBS 100218.</title>
        <authorList>
            <consortium name="The Broad Institute Genome Sequencing Platform"/>
            <person name="Cuomo C."/>
            <person name="Gorbushina A."/>
            <person name="Noack S."/>
            <person name="Walker B."/>
            <person name="Young S.K."/>
            <person name="Zeng Q."/>
            <person name="Gargeya S."/>
            <person name="Fitzgerald M."/>
            <person name="Haas B."/>
            <person name="Abouelleil A."/>
            <person name="Alvarado L."/>
            <person name="Arachchi H.M."/>
            <person name="Berlin A.M."/>
            <person name="Chapman S.B."/>
            <person name="Goldberg J."/>
            <person name="Griggs A."/>
            <person name="Gujja S."/>
            <person name="Hansen M."/>
            <person name="Howarth C."/>
            <person name="Imamovic A."/>
            <person name="Larimer J."/>
            <person name="McCowan C."/>
            <person name="Montmayeur A."/>
            <person name="Murphy C."/>
            <person name="Neiman D."/>
            <person name="Pearson M."/>
            <person name="Priest M."/>
            <person name="Roberts A."/>
            <person name="Saif S."/>
            <person name="Shea T."/>
            <person name="Sisk P."/>
            <person name="Sykes S."/>
            <person name="Wortman J."/>
            <person name="Nusbaum C."/>
            <person name="Birren B."/>
        </authorList>
    </citation>
    <scope>NUCLEOTIDE SEQUENCE [LARGE SCALE GENOMIC DNA]</scope>
    <source>
        <strain evidence="3">CBS 100218</strain>
    </source>
</reference>
<dbReference type="GeneID" id="19904449"/>
<evidence type="ECO:0000256" key="1">
    <source>
        <dbReference type="SAM" id="MobiDB-lite"/>
    </source>
</evidence>
<dbReference type="Proteomes" id="UP000016924">
    <property type="component" value="Unassembled WGS sequence"/>
</dbReference>
<keyword evidence="3" id="KW-1185">Reference proteome</keyword>